<dbReference type="Gene3D" id="1.20.5.1930">
    <property type="match status" value="1"/>
</dbReference>
<dbReference type="Pfam" id="PF02518">
    <property type="entry name" value="HATPase_c"/>
    <property type="match status" value="1"/>
</dbReference>
<dbReference type="GO" id="GO:0016020">
    <property type="term" value="C:membrane"/>
    <property type="evidence" value="ECO:0007669"/>
    <property type="project" value="InterPro"/>
</dbReference>
<dbReference type="EC" id="2.7.13.3" evidence="2"/>
<sequence>MVAVLSSVWEEPRPPDAPPIGRLDQLLAGGFAVAALVEGIVRPGLDWRPLVTVLALVLVPALSWRRQRPLTAAALGWGVAGILSALQLTANTGDLGLYSMAAVLVLLYSLARWGSGREVVAGLAFVTVVVALGMYAASAGWAELFGGVVLLLLVVALAAAFRYRADVSRRRQREIRNDERLSLARDLHDTVAHHVSAIAVQAQAGGVVAAAQPERAAEVLAAIEIEASRTLAEMRSMVRVLREEDAVDFAPQPGVADLPALARAHPSPTVEVVVDGSQHPLPGPVDAAIYRIAQESLTNAVRHARSATSVAIDVCREAGSVRLRVSDDGRTEPGPGPARGFGLRGMAERAELLGGSFSAGPGPDGGWVVEAVLPVEALS</sequence>
<keyword evidence="4" id="KW-0808">Transferase</keyword>
<evidence type="ECO:0000259" key="10">
    <source>
        <dbReference type="Pfam" id="PF02518"/>
    </source>
</evidence>
<dbReference type="Pfam" id="PF07730">
    <property type="entry name" value="HisKA_3"/>
    <property type="match status" value="1"/>
</dbReference>
<proteinExistence type="predicted"/>
<feature type="transmembrane region" description="Helical" evidence="9">
    <location>
        <begin position="71"/>
        <end position="89"/>
    </location>
</feature>
<organism evidence="12 13">
    <name type="scientific">Pedococcus dokdonensis</name>
    <dbReference type="NCBI Taxonomy" id="443156"/>
    <lineage>
        <taxon>Bacteria</taxon>
        <taxon>Bacillati</taxon>
        <taxon>Actinomycetota</taxon>
        <taxon>Actinomycetes</taxon>
        <taxon>Micrococcales</taxon>
        <taxon>Intrasporangiaceae</taxon>
        <taxon>Pedococcus</taxon>
    </lineage>
</organism>
<evidence type="ECO:0000256" key="8">
    <source>
        <dbReference type="ARBA" id="ARBA00023012"/>
    </source>
</evidence>
<dbReference type="CDD" id="cd16917">
    <property type="entry name" value="HATPase_UhpB-NarQ-NarX-like"/>
    <property type="match status" value="1"/>
</dbReference>
<dbReference type="RefSeq" id="WP_091785159.1">
    <property type="nucleotide sequence ID" value="NZ_LT629711.1"/>
</dbReference>
<keyword evidence="13" id="KW-1185">Reference proteome</keyword>
<dbReference type="GO" id="GO:0000155">
    <property type="term" value="F:phosphorelay sensor kinase activity"/>
    <property type="evidence" value="ECO:0007669"/>
    <property type="project" value="InterPro"/>
</dbReference>
<dbReference type="SUPFAM" id="SSF55874">
    <property type="entry name" value="ATPase domain of HSP90 chaperone/DNA topoisomerase II/histidine kinase"/>
    <property type="match status" value="1"/>
</dbReference>
<dbReference type="GO" id="GO:0005524">
    <property type="term" value="F:ATP binding"/>
    <property type="evidence" value="ECO:0007669"/>
    <property type="project" value="UniProtKB-KW"/>
</dbReference>
<feature type="transmembrane region" description="Helical" evidence="9">
    <location>
        <begin position="144"/>
        <end position="163"/>
    </location>
</feature>
<evidence type="ECO:0000256" key="3">
    <source>
        <dbReference type="ARBA" id="ARBA00022553"/>
    </source>
</evidence>
<evidence type="ECO:0000256" key="6">
    <source>
        <dbReference type="ARBA" id="ARBA00022777"/>
    </source>
</evidence>
<dbReference type="Gene3D" id="3.30.565.10">
    <property type="entry name" value="Histidine kinase-like ATPase, C-terminal domain"/>
    <property type="match status" value="1"/>
</dbReference>
<dbReference type="EMBL" id="LT629711">
    <property type="protein sequence ID" value="SDP35783.1"/>
    <property type="molecule type" value="Genomic_DNA"/>
</dbReference>
<dbReference type="PANTHER" id="PTHR24421:SF10">
    <property type="entry name" value="NITRATE_NITRITE SENSOR PROTEIN NARQ"/>
    <property type="match status" value="1"/>
</dbReference>
<evidence type="ECO:0000313" key="13">
    <source>
        <dbReference type="Proteomes" id="UP000199077"/>
    </source>
</evidence>
<dbReference type="InterPro" id="IPR050482">
    <property type="entry name" value="Sensor_HK_TwoCompSys"/>
</dbReference>
<keyword evidence="9" id="KW-1133">Transmembrane helix</keyword>
<keyword evidence="5" id="KW-0547">Nucleotide-binding</keyword>
<reference evidence="13" key="1">
    <citation type="submission" date="2016-10" db="EMBL/GenBank/DDBJ databases">
        <authorList>
            <person name="Varghese N."/>
            <person name="Submissions S."/>
        </authorList>
    </citation>
    <scope>NUCLEOTIDE SEQUENCE [LARGE SCALE GENOMIC DNA]</scope>
    <source>
        <strain evidence="13">DSM 22329</strain>
    </source>
</reference>
<evidence type="ECO:0000313" key="12">
    <source>
        <dbReference type="EMBL" id="SDP35783.1"/>
    </source>
</evidence>
<keyword evidence="9" id="KW-0812">Transmembrane</keyword>
<feature type="transmembrane region" description="Helical" evidence="9">
    <location>
        <begin position="47"/>
        <end position="64"/>
    </location>
</feature>
<evidence type="ECO:0000256" key="2">
    <source>
        <dbReference type="ARBA" id="ARBA00012438"/>
    </source>
</evidence>
<evidence type="ECO:0000256" key="7">
    <source>
        <dbReference type="ARBA" id="ARBA00022840"/>
    </source>
</evidence>
<evidence type="ECO:0000259" key="11">
    <source>
        <dbReference type="Pfam" id="PF07730"/>
    </source>
</evidence>
<feature type="domain" description="Signal transduction histidine kinase subgroup 3 dimerisation and phosphoacceptor" evidence="11">
    <location>
        <begin position="179"/>
        <end position="245"/>
    </location>
</feature>
<dbReference type="InterPro" id="IPR003594">
    <property type="entry name" value="HATPase_dom"/>
</dbReference>
<dbReference type="PANTHER" id="PTHR24421">
    <property type="entry name" value="NITRATE/NITRITE SENSOR PROTEIN NARX-RELATED"/>
    <property type="match status" value="1"/>
</dbReference>
<evidence type="ECO:0000256" key="4">
    <source>
        <dbReference type="ARBA" id="ARBA00022679"/>
    </source>
</evidence>
<gene>
    <name evidence="12" type="ORF">SAMN04489867_2180</name>
</gene>
<dbReference type="GO" id="GO:0046983">
    <property type="term" value="F:protein dimerization activity"/>
    <property type="evidence" value="ECO:0007669"/>
    <property type="project" value="InterPro"/>
</dbReference>
<dbReference type="STRING" id="443156.SAMN04489867_2180"/>
<keyword evidence="6 12" id="KW-0418">Kinase</keyword>
<keyword evidence="7" id="KW-0067">ATP-binding</keyword>
<dbReference type="InterPro" id="IPR036890">
    <property type="entry name" value="HATPase_C_sf"/>
</dbReference>
<dbReference type="Proteomes" id="UP000199077">
    <property type="component" value="Chromosome I"/>
</dbReference>
<name>A0A1H0S238_9MICO</name>
<feature type="domain" description="Histidine kinase/HSP90-like ATPase" evidence="10">
    <location>
        <begin position="288"/>
        <end position="376"/>
    </location>
</feature>
<feature type="transmembrane region" description="Helical" evidence="9">
    <location>
        <begin position="95"/>
        <end position="113"/>
    </location>
</feature>
<dbReference type="InterPro" id="IPR011712">
    <property type="entry name" value="Sig_transdc_His_kin_sub3_dim/P"/>
</dbReference>
<evidence type="ECO:0000256" key="5">
    <source>
        <dbReference type="ARBA" id="ARBA00022741"/>
    </source>
</evidence>
<feature type="transmembrane region" description="Helical" evidence="9">
    <location>
        <begin position="120"/>
        <end position="138"/>
    </location>
</feature>
<evidence type="ECO:0000256" key="1">
    <source>
        <dbReference type="ARBA" id="ARBA00000085"/>
    </source>
</evidence>
<evidence type="ECO:0000256" key="9">
    <source>
        <dbReference type="SAM" id="Phobius"/>
    </source>
</evidence>
<comment type="catalytic activity">
    <reaction evidence="1">
        <text>ATP + protein L-histidine = ADP + protein N-phospho-L-histidine.</text>
        <dbReference type="EC" id="2.7.13.3"/>
    </reaction>
</comment>
<dbReference type="OrthoDB" id="227596at2"/>
<keyword evidence="9" id="KW-0472">Membrane</keyword>
<dbReference type="AlphaFoldDB" id="A0A1H0S238"/>
<keyword evidence="8" id="KW-0902">Two-component regulatory system</keyword>
<protein>
    <recommendedName>
        <fullName evidence="2">histidine kinase</fullName>
        <ecNumber evidence="2">2.7.13.3</ecNumber>
    </recommendedName>
</protein>
<accession>A0A1H0S238</accession>
<keyword evidence="3" id="KW-0597">Phosphoprotein</keyword>